<dbReference type="RefSeq" id="WP_173290773.1">
    <property type="nucleotide sequence ID" value="NZ_AP021888.1"/>
</dbReference>
<dbReference type="EMBL" id="AP021888">
    <property type="protein sequence ID" value="BBP42923.1"/>
    <property type="molecule type" value="Genomic_DNA"/>
</dbReference>
<name>A0A6F8PLD4_9GAMM</name>
<organism evidence="1 2">
    <name type="scientific">Thiosulfativibrio zosterae</name>
    <dbReference type="NCBI Taxonomy" id="2675053"/>
    <lineage>
        <taxon>Bacteria</taxon>
        <taxon>Pseudomonadati</taxon>
        <taxon>Pseudomonadota</taxon>
        <taxon>Gammaproteobacteria</taxon>
        <taxon>Thiotrichales</taxon>
        <taxon>Piscirickettsiaceae</taxon>
        <taxon>Thiosulfativibrio</taxon>
    </lineage>
</organism>
<reference evidence="2" key="1">
    <citation type="submission" date="2019-11" db="EMBL/GenBank/DDBJ databases">
        <title>Isolation and characterization of two novel species in the genus Thiomicrorhabdus.</title>
        <authorList>
            <person name="Mochizuki J."/>
            <person name="Kojima H."/>
            <person name="Fukui M."/>
        </authorList>
    </citation>
    <scope>NUCLEOTIDE SEQUENCE [LARGE SCALE GENOMIC DNA]</scope>
    <source>
        <strain evidence="2">AkT22</strain>
    </source>
</reference>
<accession>A0A6F8PLD4</accession>
<sequence length="259" mass="29084">MAHKPSFNHLSLVGLPGSGKSRLAAHLLHVCQEQNIPLSIVESILPDLLDKNARVVCLVDVRSPWPDTLNATELPDYFLKLLAVADAVMLMFLASSDLDLQMHWQAQIQTRLNQIGAAKLPILRSFEGELSASQLEKLWQLPQNTPALKSDHLNPLQMPPWQTLVFKVGQVNLTHLQMGLEGLRHSGLGLIWRIVGSFETPEYSHPVSLEFTPFRLDFYPAEQCTHQLTCWVSSQNVLVLEPLLQDLFKACSVECRHST</sequence>
<dbReference type="KEGG" id="tzo:THMIRHAT_06690"/>
<evidence type="ECO:0000313" key="2">
    <source>
        <dbReference type="Proteomes" id="UP000501466"/>
    </source>
</evidence>
<evidence type="ECO:0000313" key="1">
    <source>
        <dbReference type="EMBL" id="BBP42923.1"/>
    </source>
</evidence>
<keyword evidence="2" id="KW-1185">Reference proteome</keyword>
<evidence type="ECO:0008006" key="3">
    <source>
        <dbReference type="Google" id="ProtNLM"/>
    </source>
</evidence>
<dbReference type="AlphaFoldDB" id="A0A6F8PLD4"/>
<gene>
    <name evidence="1" type="ORF">THMIRHAT_06690</name>
</gene>
<protein>
    <recommendedName>
        <fullName evidence="3">GTPase</fullName>
    </recommendedName>
</protein>
<dbReference type="Proteomes" id="UP000501466">
    <property type="component" value="Chromosome"/>
</dbReference>
<proteinExistence type="predicted"/>